<sequence>MDRYEHTFPGLEGIKQRCNQNETDAHSTENEVVIDVNEDNIYFDTSSEQMNSNLVNLSAGAMTNAMINNEYIYPKYI</sequence>
<proteinExistence type="predicted"/>
<dbReference type="Proteomes" id="UP000410492">
    <property type="component" value="Unassembled WGS sequence"/>
</dbReference>
<organism evidence="1 2">
    <name type="scientific">Callosobruchus maculatus</name>
    <name type="common">Southern cowpea weevil</name>
    <name type="synonym">Pulse bruchid</name>
    <dbReference type="NCBI Taxonomy" id="64391"/>
    <lineage>
        <taxon>Eukaryota</taxon>
        <taxon>Metazoa</taxon>
        <taxon>Ecdysozoa</taxon>
        <taxon>Arthropoda</taxon>
        <taxon>Hexapoda</taxon>
        <taxon>Insecta</taxon>
        <taxon>Pterygota</taxon>
        <taxon>Neoptera</taxon>
        <taxon>Endopterygota</taxon>
        <taxon>Coleoptera</taxon>
        <taxon>Polyphaga</taxon>
        <taxon>Cucujiformia</taxon>
        <taxon>Chrysomeloidea</taxon>
        <taxon>Chrysomelidae</taxon>
        <taxon>Bruchinae</taxon>
        <taxon>Bruchini</taxon>
        <taxon>Callosobruchus</taxon>
    </lineage>
</organism>
<accession>A0A653DL97</accession>
<name>A0A653DL97_CALMS</name>
<dbReference type="EMBL" id="CAACVG010012857">
    <property type="protein sequence ID" value="VEN60975.1"/>
    <property type="molecule type" value="Genomic_DNA"/>
</dbReference>
<keyword evidence="2" id="KW-1185">Reference proteome</keyword>
<dbReference type="AlphaFoldDB" id="A0A653DL97"/>
<evidence type="ECO:0000313" key="2">
    <source>
        <dbReference type="Proteomes" id="UP000410492"/>
    </source>
</evidence>
<gene>
    <name evidence="1" type="ORF">CALMAC_LOCUS18508</name>
</gene>
<reference evidence="1 2" key="1">
    <citation type="submission" date="2019-01" db="EMBL/GenBank/DDBJ databases">
        <authorList>
            <person name="Sayadi A."/>
        </authorList>
    </citation>
    <scope>NUCLEOTIDE SEQUENCE [LARGE SCALE GENOMIC DNA]</scope>
</reference>
<evidence type="ECO:0000313" key="1">
    <source>
        <dbReference type="EMBL" id="VEN60975.1"/>
    </source>
</evidence>
<protein>
    <submittedName>
        <fullName evidence="1">Uncharacterized protein</fullName>
    </submittedName>
</protein>